<sequence length="106" mass="11906">MLSRRVFEGTHRVVVRGVALRFFLRTDDTWSPVTDTDFQHAYELALFDPDALRKDVLCPNARRVEHSTVEGWFWSNGRDTCGLCTFDDRSPEECAGMAQIAGGAGP</sequence>
<evidence type="ECO:0000313" key="1">
    <source>
        <dbReference type="EMBL" id="QKW50449.1"/>
    </source>
</evidence>
<proteinExistence type="predicted"/>
<dbReference type="Proteomes" id="UP000509303">
    <property type="component" value="Chromosome"/>
</dbReference>
<evidence type="ECO:0000313" key="2">
    <source>
        <dbReference type="Proteomes" id="UP000509303"/>
    </source>
</evidence>
<name>A0A7H8N7P9_9ACTN</name>
<dbReference type="RefSeq" id="WP_176162185.1">
    <property type="nucleotide sequence ID" value="NZ_CP054929.1"/>
</dbReference>
<protein>
    <submittedName>
        <fullName evidence="1">Uncharacterized protein</fullName>
    </submittedName>
</protein>
<organism evidence="1 2">
    <name type="scientific">Streptomyces buecherae</name>
    <dbReference type="NCBI Taxonomy" id="2763006"/>
    <lineage>
        <taxon>Bacteria</taxon>
        <taxon>Bacillati</taxon>
        <taxon>Actinomycetota</taxon>
        <taxon>Actinomycetes</taxon>
        <taxon>Kitasatosporales</taxon>
        <taxon>Streptomycetaceae</taxon>
        <taxon>Streptomyces</taxon>
    </lineage>
</organism>
<gene>
    <name evidence="1" type="ORF">HUT08_13940</name>
</gene>
<accession>A0A7H8N7P9</accession>
<dbReference type="AlphaFoldDB" id="A0A7H8N7P9"/>
<dbReference type="EMBL" id="CP054929">
    <property type="protein sequence ID" value="QKW50449.1"/>
    <property type="molecule type" value="Genomic_DNA"/>
</dbReference>
<keyword evidence="2" id="KW-1185">Reference proteome</keyword>
<reference evidence="1 2" key="1">
    <citation type="submission" date="2020-06" db="EMBL/GenBank/DDBJ databases">
        <title>Genome mining for natural products.</title>
        <authorList>
            <person name="Zhang B."/>
            <person name="Shi J."/>
            <person name="Ge H."/>
        </authorList>
    </citation>
    <scope>NUCLEOTIDE SEQUENCE [LARGE SCALE GENOMIC DNA]</scope>
    <source>
        <strain evidence="1 2">NA00687</strain>
    </source>
</reference>